<organism evidence="6 7">
    <name type="scientific">Victivallis lenta</name>
    <dbReference type="NCBI Taxonomy" id="2606640"/>
    <lineage>
        <taxon>Bacteria</taxon>
        <taxon>Pseudomonadati</taxon>
        <taxon>Lentisphaerota</taxon>
        <taxon>Lentisphaeria</taxon>
        <taxon>Victivallales</taxon>
        <taxon>Victivallaceae</taxon>
        <taxon>Victivallis</taxon>
    </lineage>
</organism>
<proteinExistence type="predicted"/>
<evidence type="ECO:0000259" key="5">
    <source>
        <dbReference type="PROSITE" id="PS51554"/>
    </source>
</evidence>
<dbReference type="Gene3D" id="3.20.70.20">
    <property type="match status" value="1"/>
</dbReference>
<dbReference type="PROSITE" id="PS51149">
    <property type="entry name" value="GLY_RADICAL_2"/>
    <property type="match status" value="1"/>
</dbReference>
<feature type="domain" description="PFL" evidence="5">
    <location>
        <begin position="1"/>
        <end position="558"/>
    </location>
</feature>
<evidence type="ECO:0008006" key="8">
    <source>
        <dbReference type="Google" id="ProtNLM"/>
    </source>
</evidence>
<keyword evidence="1 3" id="KW-0556">Organic radical</keyword>
<reference evidence="6 7" key="1">
    <citation type="submission" date="2019-08" db="EMBL/GenBank/DDBJ databases">
        <title>In-depth cultivation of the pig gut microbiome towards novel bacterial diversity and tailored functional studies.</title>
        <authorList>
            <person name="Wylensek D."/>
            <person name="Hitch T.C.A."/>
            <person name="Clavel T."/>
        </authorList>
    </citation>
    <scope>NUCLEOTIDE SEQUENCE [LARGE SCALE GENOMIC DNA]</scope>
    <source>
        <strain evidence="6 7">BBE-744-WT-12</strain>
    </source>
</reference>
<dbReference type="AlphaFoldDB" id="A0A844FXI1"/>
<dbReference type="GO" id="GO:0005829">
    <property type="term" value="C:cytosol"/>
    <property type="evidence" value="ECO:0007669"/>
    <property type="project" value="TreeGrafter"/>
</dbReference>
<evidence type="ECO:0000259" key="4">
    <source>
        <dbReference type="PROSITE" id="PS51149"/>
    </source>
</evidence>
<dbReference type="InterPro" id="IPR001150">
    <property type="entry name" value="Gly_radical"/>
</dbReference>
<name>A0A844FXI1_9BACT</name>
<feature type="domain" description="Glycine radical" evidence="4">
    <location>
        <begin position="565"/>
        <end position="686"/>
    </location>
</feature>
<gene>
    <name evidence="6" type="ORF">FYJ85_02570</name>
</gene>
<dbReference type="InterPro" id="IPR051215">
    <property type="entry name" value="GRE"/>
</dbReference>
<dbReference type="InterPro" id="IPR004184">
    <property type="entry name" value="PFL_dom"/>
</dbReference>
<accession>A0A844FXI1</accession>
<dbReference type="PANTHER" id="PTHR43641:SF2">
    <property type="entry name" value="DEHYDRATASE YBIW-RELATED"/>
    <property type="match status" value="1"/>
</dbReference>
<dbReference type="Pfam" id="PF02901">
    <property type="entry name" value="PFL-like"/>
    <property type="match status" value="2"/>
</dbReference>
<dbReference type="RefSeq" id="WP_154416901.1">
    <property type="nucleotide sequence ID" value="NZ_VUNS01000002.1"/>
</dbReference>
<comment type="caution">
    <text evidence="6">The sequence shown here is derived from an EMBL/GenBank/DDBJ whole genome shotgun (WGS) entry which is preliminary data.</text>
</comment>
<protein>
    <recommendedName>
        <fullName evidence="8">Formate C-acetyltransferase</fullName>
    </recommendedName>
</protein>
<sequence length="688" mass="75479">MLHSFNPLGDRTPRRLSAATRELAARYLSGEIGSTLRSAPQAAGDEPCPVQLRRLAAEAETALSPDERLAGAARWLEATFHRFPGTDRPSVSHVTADFRHAVTGGLAGLEADIAAGRRANPEGAPFYDELAACIGAMRLWVERYRAELAERLEESPFFPRIAAALTQVPERPPRDFFEAVQSLWLFWTFQRLAGNWSGLGRIDELLGPFLDADLEAGRLDLGEAREILACFWIKGTEWITGRRVAGGDAQFYQNVILAGTGRDGREVCNRVTMLIFDIVEELHISDFPLGVRLSRKSPPPLLRRVAELQSRGGGIVSIYNEEVVIAALVKFGYPEKEACDFTNDGCWETLIPGETAFSYCPFDALQVWQDVFFADCNYPDFESLFAAYSAALRRRLEQVCAGCSGSFNAPDRTAPTPLLSLLMPSCIRSGRPYNRRGAKYNVVALHAGGLPDVANSFTAVRKLVYEDECCTLNELRGILLRDFGGDERLRRMFERCAVWYGNDDEAADAMLARVVSGFAAAAAEFRERDGLLHPAGISTFGREVEFAPSRLATPFGRRAHDYLSGNLAPSPGTDRNGPGAVVKSCCRNDFTQIPNGCPLDLRFDAAALASPSGVAMLEGLLKSFIGLGGYYLQVDAVSREMLVDAKAHPERYPNLAVRISGWSARFATLETAWQDMVIARSIQGAEAG</sequence>
<keyword evidence="2" id="KW-0456">Lyase</keyword>
<dbReference type="SUPFAM" id="SSF51998">
    <property type="entry name" value="PFL-like glycyl radical enzymes"/>
    <property type="match status" value="1"/>
</dbReference>
<dbReference type="EMBL" id="VUNS01000002">
    <property type="protein sequence ID" value="MST95927.1"/>
    <property type="molecule type" value="Genomic_DNA"/>
</dbReference>
<evidence type="ECO:0000313" key="7">
    <source>
        <dbReference type="Proteomes" id="UP000435649"/>
    </source>
</evidence>
<dbReference type="PANTHER" id="PTHR43641">
    <property type="entry name" value="FORMATE ACETYLTRANSFERASE 3-RELATED"/>
    <property type="match status" value="1"/>
</dbReference>
<feature type="modified residue" description="Glycine radical" evidence="3">
    <location>
        <position position="661"/>
    </location>
</feature>
<evidence type="ECO:0000256" key="1">
    <source>
        <dbReference type="ARBA" id="ARBA00022818"/>
    </source>
</evidence>
<dbReference type="PROSITE" id="PS51554">
    <property type="entry name" value="PFL"/>
    <property type="match status" value="1"/>
</dbReference>
<dbReference type="Pfam" id="PF01228">
    <property type="entry name" value="Gly_radical"/>
    <property type="match status" value="1"/>
</dbReference>
<dbReference type="Proteomes" id="UP000435649">
    <property type="component" value="Unassembled WGS sequence"/>
</dbReference>
<dbReference type="GO" id="GO:0016829">
    <property type="term" value="F:lyase activity"/>
    <property type="evidence" value="ECO:0007669"/>
    <property type="project" value="UniProtKB-KW"/>
</dbReference>
<evidence type="ECO:0000313" key="6">
    <source>
        <dbReference type="EMBL" id="MST95927.1"/>
    </source>
</evidence>
<evidence type="ECO:0000256" key="2">
    <source>
        <dbReference type="ARBA" id="ARBA00023239"/>
    </source>
</evidence>
<keyword evidence="7" id="KW-1185">Reference proteome</keyword>
<evidence type="ECO:0000256" key="3">
    <source>
        <dbReference type="PROSITE-ProRule" id="PRU00493"/>
    </source>
</evidence>